<dbReference type="Pfam" id="PF00561">
    <property type="entry name" value="Abhydrolase_1"/>
    <property type="match status" value="1"/>
</dbReference>
<proteinExistence type="predicted"/>
<name>A0AA49GLA4_9BACT</name>
<keyword evidence="1 3" id="KW-0378">Hydrolase</keyword>
<dbReference type="PRINTS" id="PR00111">
    <property type="entry name" value="ABHYDROLASE"/>
</dbReference>
<dbReference type="InterPro" id="IPR050266">
    <property type="entry name" value="AB_hydrolase_sf"/>
</dbReference>
<reference evidence="3" key="2">
    <citation type="journal article" date="2024" name="Antonie Van Leeuwenhoek">
        <title>Roseihalotalea indica gen. nov., sp. nov., a halophilic Bacteroidetes from mesopelagic Southwest Indian Ocean with higher carbohydrate metabolic potential.</title>
        <authorList>
            <person name="Chen B."/>
            <person name="Zhang M."/>
            <person name="Lin D."/>
            <person name="Ye J."/>
            <person name="Tang K."/>
        </authorList>
    </citation>
    <scope>NUCLEOTIDE SEQUENCE</scope>
    <source>
        <strain evidence="3">TK19036</strain>
    </source>
</reference>
<evidence type="ECO:0000259" key="2">
    <source>
        <dbReference type="Pfam" id="PF00561"/>
    </source>
</evidence>
<dbReference type="EMBL" id="CP120682">
    <property type="protein sequence ID" value="WKN36223.1"/>
    <property type="molecule type" value="Genomic_DNA"/>
</dbReference>
<organism evidence="3">
    <name type="scientific">Roseihalotalea indica</name>
    <dbReference type="NCBI Taxonomy" id="2867963"/>
    <lineage>
        <taxon>Bacteria</taxon>
        <taxon>Pseudomonadati</taxon>
        <taxon>Bacteroidota</taxon>
        <taxon>Cytophagia</taxon>
        <taxon>Cytophagales</taxon>
        <taxon>Catalimonadaceae</taxon>
        <taxon>Roseihalotalea</taxon>
    </lineage>
</organism>
<feature type="domain" description="AB hydrolase-1" evidence="2">
    <location>
        <begin position="38"/>
        <end position="163"/>
    </location>
</feature>
<sequence length="278" mass="31476">MRYITLTLLSFVHWSVAQTAEHNGVRIAYQTEGQSDTTLLFIHGWTINQSYWQPQVEHFKKKYQVVTLDLAGHGKSGDERDDWTMEAFGNDVVAVIKKLDLQNIVIIGHSMGGSVMLEAVNQVPERIIAMVGVDNFKEVGTTLTPKQQKEIEMFLGMMQTNYAEVVDGYARNMLFTPESDSVMVDSVVQYMRSADPVMARNSLKHSIEASEREVQLLQDAPTKLYLIQSDALPTQEKSLKKILKHGYEILSVGKTSHYPMIEVPELFNTQLEEVLHSL</sequence>
<dbReference type="InterPro" id="IPR029058">
    <property type="entry name" value="AB_hydrolase_fold"/>
</dbReference>
<dbReference type="AlphaFoldDB" id="A0AA49GLA4"/>
<evidence type="ECO:0000313" key="3">
    <source>
        <dbReference type="EMBL" id="WKN36223.1"/>
    </source>
</evidence>
<protein>
    <submittedName>
        <fullName evidence="3">Alpha/beta hydrolase</fullName>
    </submittedName>
</protein>
<dbReference type="PANTHER" id="PTHR43798:SF31">
    <property type="entry name" value="AB HYDROLASE SUPERFAMILY PROTEIN YCLE"/>
    <property type="match status" value="1"/>
</dbReference>
<dbReference type="GO" id="GO:0016020">
    <property type="term" value="C:membrane"/>
    <property type="evidence" value="ECO:0007669"/>
    <property type="project" value="TreeGrafter"/>
</dbReference>
<dbReference type="GO" id="GO:0016787">
    <property type="term" value="F:hydrolase activity"/>
    <property type="evidence" value="ECO:0007669"/>
    <property type="project" value="UniProtKB-KW"/>
</dbReference>
<gene>
    <name evidence="3" type="ORF">K4G66_28055</name>
</gene>
<dbReference type="SUPFAM" id="SSF53474">
    <property type="entry name" value="alpha/beta-Hydrolases"/>
    <property type="match status" value="1"/>
</dbReference>
<dbReference type="Gene3D" id="3.40.50.1820">
    <property type="entry name" value="alpha/beta hydrolase"/>
    <property type="match status" value="1"/>
</dbReference>
<evidence type="ECO:0000256" key="1">
    <source>
        <dbReference type="ARBA" id="ARBA00022801"/>
    </source>
</evidence>
<accession>A0AA49GLA4</accession>
<dbReference type="PANTHER" id="PTHR43798">
    <property type="entry name" value="MONOACYLGLYCEROL LIPASE"/>
    <property type="match status" value="1"/>
</dbReference>
<reference evidence="3" key="1">
    <citation type="journal article" date="2023" name="Comput. Struct. Biotechnol. J.">
        <title>Discovery of a novel marine Bacteroidetes with a rich repertoire of carbohydrate-active enzymes.</title>
        <authorList>
            <person name="Chen B."/>
            <person name="Liu G."/>
            <person name="Chen Q."/>
            <person name="Wang H."/>
            <person name="Liu L."/>
            <person name="Tang K."/>
        </authorList>
    </citation>
    <scope>NUCLEOTIDE SEQUENCE</scope>
    <source>
        <strain evidence="3">TK19036</strain>
    </source>
</reference>
<dbReference type="InterPro" id="IPR000073">
    <property type="entry name" value="AB_hydrolase_1"/>
</dbReference>